<reference evidence="10" key="1">
    <citation type="submission" date="2021-01" db="EMBL/GenBank/DDBJ databases">
        <authorList>
            <person name="Kaushik A."/>
        </authorList>
    </citation>
    <scope>NUCLEOTIDE SEQUENCE</scope>
    <source>
        <strain evidence="10">AG5</strain>
    </source>
</reference>
<feature type="transmembrane region" description="Helical" evidence="8">
    <location>
        <begin position="355"/>
        <end position="377"/>
    </location>
</feature>
<dbReference type="GO" id="GO:0016020">
    <property type="term" value="C:membrane"/>
    <property type="evidence" value="ECO:0007669"/>
    <property type="project" value="UniProtKB-SubCell"/>
</dbReference>
<feature type="transmembrane region" description="Helical" evidence="8">
    <location>
        <begin position="398"/>
        <end position="415"/>
    </location>
</feature>
<feature type="transmembrane region" description="Helical" evidence="8">
    <location>
        <begin position="421"/>
        <end position="441"/>
    </location>
</feature>
<name>A0A8H3EEI1_9AGAM</name>
<feature type="transmembrane region" description="Helical" evidence="8">
    <location>
        <begin position="141"/>
        <end position="159"/>
    </location>
</feature>
<keyword evidence="4 8" id="KW-1133">Transmembrane helix</keyword>
<dbReference type="PANTHER" id="PTHR32468:SF0">
    <property type="entry name" value="K(+)_H(+) ANTIPORTER 1"/>
    <property type="match status" value="1"/>
</dbReference>
<evidence type="ECO:0000256" key="3">
    <source>
        <dbReference type="ARBA" id="ARBA00022692"/>
    </source>
</evidence>
<feature type="transmembrane region" description="Helical" evidence="8">
    <location>
        <begin position="42"/>
        <end position="64"/>
    </location>
</feature>
<dbReference type="GO" id="GO:1902600">
    <property type="term" value="P:proton transmembrane transport"/>
    <property type="evidence" value="ECO:0007669"/>
    <property type="project" value="InterPro"/>
</dbReference>
<evidence type="ECO:0000313" key="10">
    <source>
        <dbReference type="EMBL" id="CAE7232052.1"/>
    </source>
</evidence>
<feature type="transmembrane region" description="Helical" evidence="8">
    <location>
        <begin position="71"/>
        <end position="92"/>
    </location>
</feature>
<feature type="transmembrane region" description="Helical" evidence="8">
    <location>
        <begin position="327"/>
        <end position="349"/>
    </location>
</feature>
<evidence type="ECO:0000256" key="5">
    <source>
        <dbReference type="ARBA" id="ARBA00023065"/>
    </source>
</evidence>
<feature type="transmembrane region" description="Helical" evidence="8">
    <location>
        <begin position="104"/>
        <end position="129"/>
    </location>
</feature>
<dbReference type="GO" id="GO:0015297">
    <property type="term" value="F:antiporter activity"/>
    <property type="evidence" value="ECO:0007669"/>
    <property type="project" value="InterPro"/>
</dbReference>
<feature type="transmembrane region" description="Helical" evidence="8">
    <location>
        <begin position="171"/>
        <end position="194"/>
    </location>
</feature>
<dbReference type="Proteomes" id="UP000663827">
    <property type="component" value="Unassembled WGS sequence"/>
</dbReference>
<dbReference type="AlphaFoldDB" id="A0A8H3EEI1"/>
<feature type="transmembrane region" description="Helical" evidence="8">
    <location>
        <begin position="206"/>
        <end position="229"/>
    </location>
</feature>
<keyword evidence="3 8" id="KW-0812">Transmembrane</keyword>
<evidence type="ECO:0000256" key="7">
    <source>
        <dbReference type="SAM" id="MobiDB-lite"/>
    </source>
</evidence>
<evidence type="ECO:0000259" key="9">
    <source>
        <dbReference type="Pfam" id="PF00999"/>
    </source>
</evidence>
<feature type="region of interest" description="Disordered" evidence="7">
    <location>
        <begin position="511"/>
        <end position="544"/>
    </location>
</feature>
<feature type="transmembrane region" description="Helical" evidence="8">
    <location>
        <begin position="235"/>
        <end position="255"/>
    </location>
</feature>
<dbReference type="PANTHER" id="PTHR32468">
    <property type="entry name" value="CATION/H + ANTIPORTER"/>
    <property type="match status" value="1"/>
</dbReference>
<proteinExistence type="predicted"/>
<evidence type="ECO:0000256" key="4">
    <source>
        <dbReference type="ARBA" id="ARBA00022989"/>
    </source>
</evidence>
<dbReference type="InterPro" id="IPR006153">
    <property type="entry name" value="Cation/H_exchanger_TM"/>
</dbReference>
<feature type="region of interest" description="Disordered" evidence="7">
    <location>
        <begin position="627"/>
        <end position="647"/>
    </location>
</feature>
<evidence type="ECO:0000313" key="11">
    <source>
        <dbReference type="Proteomes" id="UP000663827"/>
    </source>
</evidence>
<organism evidence="10 11">
    <name type="scientific">Rhizoctonia solani</name>
    <dbReference type="NCBI Taxonomy" id="456999"/>
    <lineage>
        <taxon>Eukaryota</taxon>
        <taxon>Fungi</taxon>
        <taxon>Dikarya</taxon>
        <taxon>Basidiomycota</taxon>
        <taxon>Agaricomycotina</taxon>
        <taxon>Agaricomycetes</taxon>
        <taxon>Cantharellales</taxon>
        <taxon>Ceratobasidiaceae</taxon>
        <taxon>Rhizoctonia</taxon>
    </lineage>
</organism>
<dbReference type="InterPro" id="IPR038770">
    <property type="entry name" value="Na+/solute_symporter_sf"/>
</dbReference>
<keyword evidence="5" id="KW-0406">Ion transport</keyword>
<evidence type="ECO:0000256" key="6">
    <source>
        <dbReference type="ARBA" id="ARBA00023136"/>
    </source>
</evidence>
<gene>
    <name evidence="10" type="ORF">RDB_LOCUS188901</name>
</gene>
<dbReference type="EMBL" id="CAJNJQ010006580">
    <property type="protein sequence ID" value="CAE7232052.1"/>
    <property type="molecule type" value="Genomic_DNA"/>
</dbReference>
<comment type="subcellular location">
    <subcellularLocation>
        <location evidence="1">Membrane</location>
        <topology evidence="1">Multi-pass membrane protein</topology>
    </subcellularLocation>
</comment>
<dbReference type="Gene3D" id="1.20.1530.20">
    <property type="match status" value="1"/>
</dbReference>
<feature type="transmembrane region" description="Helical" evidence="8">
    <location>
        <begin position="276"/>
        <end position="295"/>
    </location>
</feature>
<keyword evidence="2" id="KW-0813">Transport</keyword>
<accession>A0A8H3EEI1</accession>
<sequence>MPALTSDWVRVSFSRLVGRAAEQQGGLLTGSDPTEYNTHDPIRLFIIQLGVIMLMTQLLSLFLGRIRQPKVIAEVLGGIILGPTAMGRIPGFTEHVFPEPSRPFLALVANIGLVLFLFLVGLEIDIAVIKRNAKTSMTISAGGMILPFGLGAAVAIPVYNHFIDPEAASFGHFLLFVGVAYSITAFPVLCRILVALELLDTTVGIVVLSAGVGNDVVGWTLLALTVALVNASSGLTALYVLLCAVGWTLFILYPVKRAMIWLARWTGSIESGPSPLFMTATILLVFGSAFFTDIIGVHAIFGGFLAGLAIPHEGGLAIALTEKLEDMVSIIFLPLYFTLSGLSTNLGLLDDGITWGFTILICVTAYIGKFFGGSLAARLAGFSTREAATIGTLMSCKGLVELIVLNVGLSAGILSTRVFSMFVLEALILTFATTPVTLWLYPLKYRVRATAIGGNFGHASDDEIPRQSNATGDEVLGLTGKRKFLFVFDKFESLPAAMLLSRLLQVAPTPLPETEPPKIEAPGSPGSSNIAALPATDEDTPTEPRGVTVDALRLLELTERTSAVMRSSEIDQLLTRDPLLTVFRTFADLEDIPITSALSIVSHESFATSVAEHSSKNGDDMVVVSWTPGTTHTTTEGQSAAPTPAAQTAHNPFDALFKTTGGAETASSGIHSHFLRGLFAKSSVDVALFMDRGPGGQGLGGTGGAQHLFLPFFGGPDDRLALSFVVQLCKHPLVSATVVRVRKTEPEDMDVAIPEPAHIADVKQADAVAAALKANNMTVDSTTGAFPDTLYAAADTQTRLASDTLDDMMWARCSTELEANNITFKTISSPTPLHSIVSLAQTLGSKRRLLSIVGRGKRLSVESHRDEIKDFGGSGEVGKTAGDVAAALFVSNVKGPVVVVQSAYASRREEQD</sequence>
<dbReference type="InterPro" id="IPR050794">
    <property type="entry name" value="CPA2_transporter"/>
</dbReference>
<feature type="domain" description="Cation/H+ exchanger transmembrane" evidence="9">
    <location>
        <begin position="55"/>
        <end position="436"/>
    </location>
</feature>
<evidence type="ECO:0000256" key="1">
    <source>
        <dbReference type="ARBA" id="ARBA00004141"/>
    </source>
</evidence>
<protein>
    <recommendedName>
        <fullName evidence="9">Cation/H+ exchanger transmembrane domain-containing protein</fullName>
    </recommendedName>
</protein>
<evidence type="ECO:0000256" key="8">
    <source>
        <dbReference type="SAM" id="Phobius"/>
    </source>
</evidence>
<comment type="caution">
    <text evidence="10">The sequence shown here is derived from an EMBL/GenBank/DDBJ whole genome shotgun (WGS) entry which is preliminary data.</text>
</comment>
<evidence type="ECO:0000256" key="2">
    <source>
        <dbReference type="ARBA" id="ARBA00022448"/>
    </source>
</evidence>
<keyword evidence="6 8" id="KW-0472">Membrane</keyword>
<dbReference type="Pfam" id="PF00999">
    <property type="entry name" value="Na_H_Exchanger"/>
    <property type="match status" value="1"/>
</dbReference>